<dbReference type="GO" id="GO:0034220">
    <property type="term" value="P:monoatomic ion transmembrane transport"/>
    <property type="evidence" value="ECO:0007669"/>
    <property type="project" value="UniProtKB-KW"/>
</dbReference>
<keyword evidence="1" id="KW-0472">Membrane</keyword>
<feature type="transmembrane region" description="Helical" evidence="1">
    <location>
        <begin position="114"/>
        <end position="133"/>
    </location>
</feature>
<feature type="transmembrane region" description="Helical" evidence="1">
    <location>
        <begin position="145"/>
        <end position="162"/>
    </location>
</feature>
<evidence type="ECO:0000313" key="2">
    <source>
        <dbReference type="EMBL" id="ERN42768.1"/>
    </source>
</evidence>
<dbReference type="PANTHER" id="PTHR36111">
    <property type="entry name" value="INNER MEMBRANE PROTEIN-RELATED"/>
    <property type="match status" value="1"/>
</dbReference>
<protein>
    <submittedName>
        <fullName evidence="2">Uncharacterized membrane protein, possible Na+ channel or pump</fullName>
    </submittedName>
</protein>
<gene>
    <name evidence="2" type="ORF">KR51_00004810</name>
</gene>
<reference evidence="2 3" key="1">
    <citation type="submission" date="2013-05" db="EMBL/GenBank/DDBJ databases">
        <title>Draft genome sequence of Rubidibacter lacunae KORDI 51-2.</title>
        <authorList>
            <person name="Choi D.H."/>
            <person name="Noh J.H."/>
            <person name="Kwon K.-K."/>
            <person name="Lee J.-H."/>
            <person name="Ryu J.-Y."/>
        </authorList>
    </citation>
    <scope>NUCLEOTIDE SEQUENCE [LARGE SCALE GENOMIC DNA]</scope>
    <source>
        <strain evidence="2 3">KORDI 51-2</strain>
    </source>
</reference>
<feature type="transmembrane region" description="Helical" evidence="1">
    <location>
        <begin position="71"/>
        <end position="93"/>
    </location>
</feature>
<dbReference type="STRING" id="582515.KR51_00004810"/>
<name>U5DE35_9CHRO</name>
<dbReference type="EMBL" id="ASSJ01000007">
    <property type="protein sequence ID" value="ERN42768.1"/>
    <property type="molecule type" value="Genomic_DNA"/>
</dbReference>
<feature type="transmembrane region" description="Helical" evidence="1">
    <location>
        <begin position="15"/>
        <end position="33"/>
    </location>
</feature>
<dbReference type="AlphaFoldDB" id="U5DE35"/>
<keyword evidence="2" id="KW-0407">Ion channel</keyword>
<keyword evidence="2" id="KW-0813">Transport</keyword>
<keyword evidence="2" id="KW-0406">Ion transport</keyword>
<keyword evidence="1" id="KW-1133">Transmembrane helix</keyword>
<organism evidence="2 3">
    <name type="scientific">Rubidibacter lacunae KORDI 51-2</name>
    <dbReference type="NCBI Taxonomy" id="582515"/>
    <lineage>
        <taxon>Bacteria</taxon>
        <taxon>Bacillati</taxon>
        <taxon>Cyanobacteriota</taxon>
        <taxon>Cyanophyceae</taxon>
        <taxon>Oscillatoriophycideae</taxon>
        <taxon>Chroococcales</taxon>
        <taxon>Aphanothecaceae</taxon>
        <taxon>Rubidibacter</taxon>
    </lineage>
</organism>
<dbReference type="PANTHER" id="PTHR36111:SF2">
    <property type="entry name" value="INNER MEMBRANE PROTEIN"/>
    <property type="match status" value="1"/>
</dbReference>
<feature type="transmembrane region" description="Helical" evidence="1">
    <location>
        <begin position="40"/>
        <end position="59"/>
    </location>
</feature>
<feature type="transmembrane region" description="Helical" evidence="1">
    <location>
        <begin position="229"/>
        <end position="249"/>
    </location>
</feature>
<dbReference type="InterPro" id="IPR007563">
    <property type="entry name" value="DUF554"/>
</dbReference>
<dbReference type="Proteomes" id="UP000016960">
    <property type="component" value="Unassembled WGS sequence"/>
</dbReference>
<proteinExistence type="predicted"/>
<dbReference type="Pfam" id="PF04474">
    <property type="entry name" value="DUF554"/>
    <property type="match status" value="1"/>
</dbReference>
<keyword evidence="1" id="KW-0812">Transmembrane</keyword>
<feature type="transmembrane region" description="Helical" evidence="1">
    <location>
        <begin position="169"/>
        <end position="191"/>
    </location>
</feature>
<dbReference type="PATRIC" id="fig|582515.4.peg.547"/>
<accession>U5DE35</accession>
<dbReference type="eggNOG" id="COG1811">
    <property type="taxonomic scope" value="Bacteria"/>
</dbReference>
<evidence type="ECO:0000256" key="1">
    <source>
        <dbReference type="SAM" id="Phobius"/>
    </source>
</evidence>
<sequence>MSGAILELWTRTSGTWINIATVIAGTVAGALLQRRLPQRVLRVITQGVGLLTLWLGFSMAESLTAADAGAIAGPVLGLLVLALGGAIGEWWSIEERLARVGTWVQQRWRGRGSFTDGFVAASLLFCVGPLALLGSLTNGSTGDNTLLVLKASMDGLAAIALASTYGSGVGFSVLSLLVYQGGLSLLAGWLTGALPDPAIDPRLALATGVGGLTIVGIGLGLLDIARVRVASFLPALLLAPGLYGLAIWLQQF</sequence>
<dbReference type="FunCoup" id="U5DE35">
    <property type="interactions" value="36"/>
</dbReference>
<dbReference type="InParanoid" id="U5DE35"/>
<feature type="transmembrane region" description="Helical" evidence="1">
    <location>
        <begin position="203"/>
        <end position="222"/>
    </location>
</feature>
<keyword evidence="3" id="KW-1185">Reference proteome</keyword>
<comment type="caution">
    <text evidence="2">The sequence shown here is derived from an EMBL/GenBank/DDBJ whole genome shotgun (WGS) entry which is preliminary data.</text>
</comment>
<dbReference type="RefSeq" id="WP_022604354.1">
    <property type="nucleotide sequence ID" value="NZ_ASSJ01000007.1"/>
</dbReference>
<evidence type="ECO:0000313" key="3">
    <source>
        <dbReference type="Proteomes" id="UP000016960"/>
    </source>
</evidence>